<organism evidence="1 2">
    <name type="scientific">Pseudomonas syringae pv. avii</name>
    <dbReference type="NCBI Taxonomy" id="663959"/>
    <lineage>
        <taxon>Bacteria</taxon>
        <taxon>Pseudomonadati</taxon>
        <taxon>Pseudomonadota</taxon>
        <taxon>Gammaproteobacteria</taxon>
        <taxon>Pseudomonadales</taxon>
        <taxon>Pseudomonadaceae</taxon>
        <taxon>Pseudomonas</taxon>
        <taxon>Pseudomonas syringae</taxon>
    </lineage>
</organism>
<comment type="caution">
    <text evidence="1">The sequence shown here is derived from an EMBL/GenBank/DDBJ whole genome shotgun (WGS) entry which is preliminary data.</text>
</comment>
<proteinExistence type="predicted"/>
<gene>
    <name evidence="1" type="ORF">ALP29_200306</name>
</gene>
<reference evidence="1 2" key="1">
    <citation type="submission" date="2018-08" db="EMBL/GenBank/DDBJ databases">
        <title>Recombination of ecologically and evolutionarily significant loci maintains genetic cohesion in the Pseudomonas syringae species complex.</title>
        <authorList>
            <person name="Dillon M."/>
            <person name="Thakur S."/>
            <person name="Almeida R.N.D."/>
            <person name="Weir B.S."/>
            <person name="Guttman D.S."/>
        </authorList>
    </citation>
    <scope>NUCLEOTIDE SEQUENCE [LARGE SCALE GENOMIC DNA]</scope>
    <source>
        <strain evidence="1 2">ICMP 14479</strain>
    </source>
</reference>
<dbReference type="Proteomes" id="UP000280395">
    <property type="component" value="Unassembled WGS sequence"/>
</dbReference>
<sequence>MINAYSDDVAITAMRNSAWIISRSLHLERIDITILVSPVRLRGQVRFVSEPVIVQRFIYAGEFKRAGALQDRSVR</sequence>
<accession>A0A3M5U0G2</accession>
<dbReference type="AlphaFoldDB" id="A0A3M5U0G2"/>
<dbReference type="EMBL" id="RBUA01001642">
    <property type="protein sequence ID" value="RMU39093.1"/>
    <property type="molecule type" value="Genomic_DNA"/>
</dbReference>
<protein>
    <submittedName>
        <fullName evidence="1">Uncharacterized protein</fullName>
    </submittedName>
</protein>
<evidence type="ECO:0000313" key="2">
    <source>
        <dbReference type="Proteomes" id="UP000280395"/>
    </source>
</evidence>
<evidence type="ECO:0000313" key="1">
    <source>
        <dbReference type="EMBL" id="RMU39093.1"/>
    </source>
</evidence>
<name>A0A3M5U0G2_PSESX</name>